<dbReference type="eggNOG" id="COG1262">
    <property type="taxonomic scope" value="Bacteria"/>
</dbReference>
<dbReference type="Gene3D" id="3.90.1580.10">
    <property type="entry name" value="paralog of FGE (formylglycine-generating enzyme)"/>
    <property type="match status" value="1"/>
</dbReference>
<dbReference type="Proteomes" id="UP000006056">
    <property type="component" value="Chromosome"/>
</dbReference>
<organism evidence="3 4">
    <name type="scientific">Terriglobus roseus (strain DSM 18391 / NRRL B-41598 / KBS 63)</name>
    <dbReference type="NCBI Taxonomy" id="926566"/>
    <lineage>
        <taxon>Bacteria</taxon>
        <taxon>Pseudomonadati</taxon>
        <taxon>Acidobacteriota</taxon>
        <taxon>Terriglobia</taxon>
        <taxon>Terriglobales</taxon>
        <taxon>Acidobacteriaceae</taxon>
        <taxon>Terriglobus</taxon>
    </lineage>
</organism>
<dbReference type="InterPro" id="IPR016187">
    <property type="entry name" value="CTDL_fold"/>
</dbReference>
<dbReference type="Gene3D" id="2.120.10.10">
    <property type="match status" value="1"/>
</dbReference>
<keyword evidence="4" id="KW-1185">Reference proteome</keyword>
<dbReference type="SUPFAM" id="SSF50939">
    <property type="entry name" value="Sialidases"/>
    <property type="match status" value="1"/>
</dbReference>
<dbReference type="GO" id="GO:0120147">
    <property type="term" value="F:formylglycine-generating oxidase activity"/>
    <property type="evidence" value="ECO:0007669"/>
    <property type="project" value="TreeGrafter"/>
</dbReference>
<dbReference type="InterPro" id="IPR042095">
    <property type="entry name" value="SUMF_sf"/>
</dbReference>
<dbReference type="InterPro" id="IPR036278">
    <property type="entry name" value="Sialidase_sf"/>
</dbReference>
<dbReference type="eggNOG" id="COG4409">
    <property type="taxonomic scope" value="Bacteria"/>
</dbReference>
<accession>I3ZE02</accession>
<dbReference type="STRING" id="926566.Terro_1154"/>
<dbReference type="PANTHER" id="PTHR23150:SF19">
    <property type="entry name" value="FORMYLGLYCINE-GENERATING ENZYME"/>
    <property type="match status" value="1"/>
</dbReference>
<reference evidence="3 4" key="1">
    <citation type="submission" date="2012-06" db="EMBL/GenBank/DDBJ databases">
        <title>Complete genome of Terriglobus roseus DSM 18391.</title>
        <authorList>
            <consortium name="US DOE Joint Genome Institute (JGI-PGF)"/>
            <person name="Lucas S."/>
            <person name="Copeland A."/>
            <person name="Lapidus A."/>
            <person name="Glavina del Rio T."/>
            <person name="Dalin E."/>
            <person name="Tice H."/>
            <person name="Bruce D."/>
            <person name="Goodwin L."/>
            <person name="Pitluck S."/>
            <person name="Peters L."/>
            <person name="Mikhailova N."/>
            <person name="Munk A.C.C."/>
            <person name="Kyrpides N."/>
            <person name="Mavromatis K."/>
            <person name="Ivanova N."/>
            <person name="Brettin T."/>
            <person name="Detter J.C."/>
            <person name="Han C."/>
            <person name="Larimer F."/>
            <person name="Land M."/>
            <person name="Hauser L."/>
            <person name="Markowitz V."/>
            <person name="Cheng J.-F."/>
            <person name="Hugenholtz P."/>
            <person name="Woyke T."/>
            <person name="Wu D."/>
            <person name="Brambilla E."/>
            <person name="Klenk H.-P."/>
            <person name="Eisen J.A."/>
        </authorList>
    </citation>
    <scope>NUCLEOTIDE SEQUENCE [LARGE SCALE GENOMIC DNA]</scope>
    <source>
        <strain evidence="4">DSM 18391 / NRRL B-41598 / KBS 63</strain>
    </source>
</reference>
<evidence type="ECO:0000259" key="1">
    <source>
        <dbReference type="Pfam" id="PF03781"/>
    </source>
</evidence>
<dbReference type="RefSeq" id="WP_014785039.1">
    <property type="nucleotide sequence ID" value="NC_018014.1"/>
</dbReference>
<sequence length="869" mass="97327">MKKLSRREFLYTTAAATQVHVAARAFGQARRQGSFFDRFGTEYVGVPAGSFTMGEALPIPREMCEPLAYMTRSELQAMFPHGDPARFVLSDDLFLHGDPDERPAQAKIATQFSLAATQVTNREYERFDPKHRAVRGKFGYSNEDDDAVIYVSWHEAVAYCAWLSKEEGKEFRLPTEAEWEYAARAGTSTLFATGNKLPDYYLKNAQVMDFTAAKDKVSLRVGQTPANAWGLYDMHGNVEEWVHDWYAPQASHEGGPGDGIFKVTRGGSHGTFAYYLRSANRAAALPGTRGFTIGFRVACAAPLPHAAGASAPVEVVREHVKRRTLKQVEQGPEASKPYFFGPVPFVKIAEGSSGPLYSWHNHDTALTECPNGDLLAAWYTCAREQGRELGVASSRLQFGEHEWSQAAPFYDTPDRNDHCPALWFDGEETVYHVNGTALSHYWEPLQIVLRESNDSGMTWSKPRYIAPDFGLRNMVCQPIFRLRNGWWVFGADAHPQGSALWLSKDRGATWECTEGTINGIHAAIVELKDGRLMALGRGANIDGHLPMSISEDYGKTWKAQATELPPVTYTQRFAMTRLKEGPLVLVTFLPDVSQLGPQRATDRELAKLCICISYDEGMTWPVRRVLSNEKTDCGVTGMSHGRVYLGPGYAEPTAYCSILQARNGVIHVLSSMNHYAFNLKWVESGEHWPQAMPSRVDLPVKKVLAVTLSAQQMQEYRVARTLWTNERTGAMDTIDLVKGFSVEVSVALSQAEDEYFVVRAFARSGCTMCNRYWLRIRPKRAEYWYAGAWQPLEGARAGDGERTYRMCVRTDTCVQIYEGARVIGTYPASYEIGFAPPTRGNWMEWERPAESMTNDAKISFDTGGPFRKE</sequence>
<dbReference type="PROSITE" id="PS51318">
    <property type="entry name" value="TAT"/>
    <property type="match status" value="1"/>
</dbReference>
<feature type="domain" description="Sulfatase-modifying factor enzyme-like" evidence="1">
    <location>
        <begin position="98"/>
        <end position="298"/>
    </location>
</feature>
<proteinExistence type="predicted"/>
<dbReference type="InterPro" id="IPR006311">
    <property type="entry name" value="TAT_signal"/>
</dbReference>
<gene>
    <name evidence="3" type="ordered locus">Terro_1154</name>
</gene>
<evidence type="ECO:0008006" key="5">
    <source>
        <dbReference type="Google" id="ProtNLM"/>
    </source>
</evidence>
<protein>
    <recommendedName>
        <fullName evidence="5">Formylglycine-generating enzyme, required for sulfatase activity, contains SUMF1/FGE domain</fullName>
    </recommendedName>
</protein>
<evidence type="ECO:0000259" key="2">
    <source>
        <dbReference type="Pfam" id="PF13088"/>
    </source>
</evidence>
<dbReference type="PANTHER" id="PTHR23150">
    <property type="entry name" value="SULFATASE MODIFYING FACTOR 1, 2"/>
    <property type="match status" value="1"/>
</dbReference>
<dbReference type="EMBL" id="CP003379">
    <property type="protein sequence ID" value="AFL87470.1"/>
    <property type="molecule type" value="Genomic_DNA"/>
</dbReference>
<dbReference type="InterPro" id="IPR005532">
    <property type="entry name" value="SUMF_dom"/>
</dbReference>
<dbReference type="SUPFAM" id="SSF56436">
    <property type="entry name" value="C-type lectin-like"/>
    <property type="match status" value="1"/>
</dbReference>
<dbReference type="InterPro" id="IPR011040">
    <property type="entry name" value="Sialidase"/>
</dbReference>
<dbReference type="Pfam" id="PF03781">
    <property type="entry name" value="FGE-sulfatase"/>
    <property type="match status" value="1"/>
</dbReference>
<evidence type="ECO:0000313" key="4">
    <source>
        <dbReference type="Proteomes" id="UP000006056"/>
    </source>
</evidence>
<evidence type="ECO:0000313" key="3">
    <source>
        <dbReference type="EMBL" id="AFL87470.1"/>
    </source>
</evidence>
<dbReference type="HOGENOM" id="CLU_016231_0_0_0"/>
<dbReference type="AlphaFoldDB" id="I3ZE02"/>
<dbReference type="CDD" id="cd15482">
    <property type="entry name" value="Sialidase_non-viral"/>
    <property type="match status" value="1"/>
</dbReference>
<dbReference type="Pfam" id="PF13088">
    <property type="entry name" value="BNR_2"/>
    <property type="match status" value="1"/>
</dbReference>
<name>I3ZE02_TERRK</name>
<dbReference type="KEGG" id="trs:Terro_1154"/>
<feature type="domain" description="Sialidase" evidence="2">
    <location>
        <begin position="372"/>
        <end position="668"/>
    </location>
</feature>
<dbReference type="InterPro" id="IPR051043">
    <property type="entry name" value="Sulfatase_Mod_Factor_Kinase"/>
</dbReference>